<dbReference type="EMBL" id="VSSQ01017434">
    <property type="protein sequence ID" value="MPM59736.1"/>
    <property type="molecule type" value="Genomic_DNA"/>
</dbReference>
<proteinExistence type="predicted"/>
<reference evidence="1" key="1">
    <citation type="submission" date="2019-08" db="EMBL/GenBank/DDBJ databases">
        <authorList>
            <person name="Kucharzyk K."/>
            <person name="Murdoch R.W."/>
            <person name="Higgins S."/>
            <person name="Loffler F."/>
        </authorList>
    </citation>
    <scope>NUCLEOTIDE SEQUENCE</scope>
</reference>
<name>A0A645B3U8_9ZZZZ</name>
<protein>
    <submittedName>
        <fullName evidence="1">Uncharacterized protein</fullName>
    </submittedName>
</protein>
<comment type="caution">
    <text evidence="1">The sequence shown here is derived from an EMBL/GenBank/DDBJ whole genome shotgun (WGS) entry which is preliminary data.</text>
</comment>
<accession>A0A645B3U8</accession>
<organism evidence="1">
    <name type="scientific">bioreactor metagenome</name>
    <dbReference type="NCBI Taxonomy" id="1076179"/>
    <lineage>
        <taxon>unclassified sequences</taxon>
        <taxon>metagenomes</taxon>
        <taxon>ecological metagenomes</taxon>
    </lineage>
</organism>
<sequence length="106" mass="12145">MHLGNILNSLSRKRCQRMRNSQFMFTDNFATTLPQQIMILQQATGYGVFYGHYPQCGWVLSKQVKQISKGSTWNDLNVLSFEKLPCGNFMKCSADALNSYSFHIVL</sequence>
<gene>
    <name evidence="1" type="ORF">SDC9_106582</name>
</gene>
<evidence type="ECO:0000313" key="1">
    <source>
        <dbReference type="EMBL" id="MPM59736.1"/>
    </source>
</evidence>
<dbReference type="AlphaFoldDB" id="A0A645B3U8"/>